<dbReference type="EMBL" id="CAKOFQ010008336">
    <property type="protein sequence ID" value="CAH2013506.1"/>
    <property type="molecule type" value="Genomic_DNA"/>
</dbReference>
<evidence type="ECO:0000313" key="2">
    <source>
        <dbReference type="Proteomes" id="UP001152888"/>
    </source>
</evidence>
<dbReference type="Proteomes" id="UP001152888">
    <property type="component" value="Unassembled WGS sequence"/>
</dbReference>
<evidence type="ECO:0000313" key="1">
    <source>
        <dbReference type="EMBL" id="CAH2013506.1"/>
    </source>
</evidence>
<organism evidence="1 2">
    <name type="scientific">Acanthoscelides obtectus</name>
    <name type="common">Bean weevil</name>
    <name type="synonym">Bruchus obtectus</name>
    <dbReference type="NCBI Taxonomy" id="200917"/>
    <lineage>
        <taxon>Eukaryota</taxon>
        <taxon>Metazoa</taxon>
        <taxon>Ecdysozoa</taxon>
        <taxon>Arthropoda</taxon>
        <taxon>Hexapoda</taxon>
        <taxon>Insecta</taxon>
        <taxon>Pterygota</taxon>
        <taxon>Neoptera</taxon>
        <taxon>Endopterygota</taxon>
        <taxon>Coleoptera</taxon>
        <taxon>Polyphaga</taxon>
        <taxon>Cucujiformia</taxon>
        <taxon>Chrysomeloidea</taxon>
        <taxon>Chrysomelidae</taxon>
        <taxon>Bruchinae</taxon>
        <taxon>Bruchini</taxon>
        <taxon>Acanthoscelides</taxon>
    </lineage>
</organism>
<accession>A0A9P0MC11</accession>
<sequence>MLDPGRFNHTPKPDERAIMTYVSCYYHAFQGAQQAETAANRICKVLKVNQENERLMEEYERLASDVSISIFICFPIIRVNPHIGHYIL</sequence>
<dbReference type="OrthoDB" id="18853at2759"/>
<name>A0A9P0MC11_ACAOB</name>
<dbReference type="Gene3D" id="1.10.418.10">
    <property type="entry name" value="Calponin-like domain"/>
    <property type="match status" value="1"/>
</dbReference>
<keyword evidence="2" id="KW-1185">Reference proteome</keyword>
<dbReference type="AlphaFoldDB" id="A0A9P0MC11"/>
<comment type="caution">
    <text evidence="1">The sequence shown here is derived from an EMBL/GenBank/DDBJ whole genome shotgun (WGS) entry which is preliminary data.</text>
</comment>
<reference evidence="1" key="1">
    <citation type="submission" date="2022-03" db="EMBL/GenBank/DDBJ databases">
        <authorList>
            <person name="Sayadi A."/>
        </authorList>
    </citation>
    <scope>NUCLEOTIDE SEQUENCE</scope>
</reference>
<proteinExistence type="predicted"/>
<gene>
    <name evidence="1" type="ORF">ACAOBT_LOCUS33510</name>
</gene>
<protein>
    <submittedName>
        <fullName evidence="1">Uncharacterized protein</fullName>
    </submittedName>
</protein>
<dbReference type="PANTHER" id="PTHR11915">
    <property type="entry name" value="SPECTRIN/FILAMIN RELATED CYTOSKELETAL PROTEIN"/>
    <property type="match status" value="1"/>
</dbReference>
<dbReference type="InterPro" id="IPR036872">
    <property type="entry name" value="CH_dom_sf"/>
</dbReference>